<organism evidence="2 3">
    <name type="scientific">Agrobacterium tumefaciens str. Kerr 14</name>
    <dbReference type="NCBI Taxonomy" id="1183424"/>
    <lineage>
        <taxon>Bacteria</taxon>
        <taxon>Pseudomonadati</taxon>
        <taxon>Pseudomonadota</taxon>
        <taxon>Alphaproteobacteria</taxon>
        <taxon>Hyphomicrobiales</taxon>
        <taxon>Rhizobiaceae</taxon>
        <taxon>Rhizobium/Agrobacterium group</taxon>
        <taxon>Agrobacterium</taxon>
        <taxon>Agrobacterium tumefaciens complex</taxon>
    </lineage>
</organism>
<reference evidence="2 3" key="1">
    <citation type="submission" date="2016-01" db="EMBL/GenBank/DDBJ databases">
        <authorList>
            <person name="Oliw E.H."/>
        </authorList>
    </citation>
    <scope>NUCLEOTIDE SEQUENCE [LARGE SCALE GENOMIC DNA]</scope>
    <source>
        <strain evidence="2 3">Kerr 14</strain>
    </source>
</reference>
<keyword evidence="1" id="KW-1133">Transmembrane helix</keyword>
<name>A0A1S7Q1N7_AGRTU</name>
<dbReference type="GeneID" id="97363504"/>
<gene>
    <name evidence="2" type="ORF">AGR4C_Cc50301</name>
</gene>
<protein>
    <recommendedName>
        <fullName evidence="4">Integral membrane protein</fullName>
    </recommendedName>
</protein>
<feature type="transmembrane region" description="Helical" evidence="1">
    <location>
        <begin position="106"/>
        <end position="124"/>
    </location>
</feature>
<keyword evidence="1" id="KW-0812">Transmembrane</keyword>
<dbReference type="Proteomes" id="UP000191897">
    <property type="component" value="Unassembled WGS sequence"/>
</dbReference>
<keyword evidence="1" id="KW-0472">Membrane</keyword>
<dbReference type="EMBL" id="FBWC01000014">
    <property type="protein sequence ID" value="CUX29628.1"/>
    <property type="molecule type" value="Genomic_DNA"/>
</dbReference>
<sequence>MPPVALSLATLILLILSLFQIALAAGAPFGRLAWGGTHRILPVRQRIASAASPLIYAFFASFPLQKTGYVDVLPSGWIEPGIWIIACYLAVSVGLNAMSKSRPERLVMTPVAAALAILFFIIAFS</sequence>
<feature type="transmembrane region" description="Helical" evidence="1">
    <location>
        <begin position="81"/>
        <end position="99"/>
    </location>
</feature>
<dbReference type="RefSeq" id="WP_060722995.1">
    <property type="nucleotide sequence ID" value="NZ_LT009730.1"/>
</dbReference>
<evidence type="ECO:0000256" key="1">
    <source>
        <dbReference type="SAM" id="Phobius"/>
    </source>
</evidence>
<dbReference type="AlphaFoldDB" id="A0A1S7Q1N7"/>
<evidence type="ECO:0000313" key="3">
    <source>
        <dbReference type="Proteomes" id="UP000191897"/>
    </source>
</evidence>
<evidence type="ECO:0000313" key="2">
    <source>
        <dbReference type="EMBL" id="CUX29628.1"/>
    </source>
</evidence>
<accession>A0A1S7Q1N7</accession>
<evidence type="ECO:0008006" key="4">
    <source>
        <dbReference type="Google" id="ProtNLM"/>
    </source>
</evidence>
<proteinExistence type="predicted"/>